<sequence>MAVRERLWVGIDVGKTAHHACAVDETGKVVFSQRVDNGQAAIEQLIARAGKAAVEVRWAVDLTSGAAGLPVVLLLTTGQPVAYVSGQTVNRMAGAFGGEGKTDAKDARVIAQTCRMRGDLPELSVPDQVVTDLAVLTARRADLMNNRVRDVNRLRELLSSIFPSLEKALDCTTRAALTLLTGFQTPAAVRDAGEPGLSRHLHNLGVRPGAAHTVTVKALAAAAGQTVALPAEAVTAPLIARLARQLLDLDREAKDLTKQIGDTFRTHPQAAIIESLPGPGPVLGAEFLVGTGGDLSAFRGPDKLAAFAGLAPMPRDSGRVTGNLRKPRRYHRGLRRVFYMAALCSTMREGPSRTFYQRKRTEGKHHIQALIALARRLVDVLWALLRDNRLFTPTVANAAATPTAA</sequence>
<dbReference type="PANTHER" id="PTHR33055:SF3">
    <property type="entry name" value="PUTATIVE TRANSPOSASE FOR IS117-RELATED"/>
    <property type="match status" value="1"/>
</dbReference>
<dbReference type="AlphaFoldDB" id="K0JX90"/>
<organism evidence="3 4">
    <name type="scientific">Saccharothrix espanaensis (strain ATCC 51144 / DSM 44229 / JCM 9112 / NBRC 15066 / NRRL 15764)</name>
    <dbReference type="NCBI Taxonomy" id="1179773"/>
    <lineage>
        <taxon>Bacteria</taxon>
        <taxon>Bacillati</taxon>
        <taxon>Actinomycetota</taxon>
        <taxon>Actinomycetes</taxon>
        <taxon>Pseudonocardiales</taxon>
        <taxon>Pseudonocardiaceae</taxon>
        <taxon>Saccharothrix</taxon>
    </lineage>
</organism>
<dbReference type="InterPro" id="IPR002525">
    <property type="entry name" value="Transp_IS110-like_N"/>
</dbReference>
<dbReference type="GO" id="GO:0003677">
    <property type="term" value="F:DNA binding"/>
    <property type="evidence" value="ECO:0007669"/>
    <property type="project" value="InterPro"/>
</dbReference>
<dbReference type="Pfam" id="PF01548">
    <property type="entry name" value="DEDD_Tnp_IS110"/>
    <property type="match status" value="1"/>
</dbReference>
<proteinExistence type="predicted"/>
<evidence type="ECO:0000259" key="2">
    <source>
        <dbReference type="Pfam" id="PF02371"/>
    </source>
</evidence>
<evidence type="ECO:0000313" key="4">
    <source>
        <dbReference type="Proteomes" id="UP000006281"/>
    </source>
</evidence>
<dbReference type="OrthoDB" id="3188901at2"/>
<keyword evidence="4" id="KW-1185">Reference proteome</keyword>
<protein>
    <submittedName>
        <fullName evidence="3">Uncharacterized protein</fullName>
    </submittedName>
</protein>
<reference evidence="3 4" key="1">
    <citation type="journal article" date="2012" name="BMC Genomics">
        <title>Complete genome sequence of Saccharothrix espanaensis DSM 44229T and comparison to the other completely sequenced Pseudonocardiaceae.</title>
        <authorList>
            <person name="Strobel T."/>
            <person name="Al-Dilaimi A."/>
            <person name="Blom J."/>
            <person name="Gessner A."/>
            <person name="Kalinowski J."/>
            <person name="Luzhetska M."/>
            <person name="Puhler A."/>
            <person name="Szczepanowski R."/>
            <person name="Bechthold A."/>
            <person name="Ruckert C."/>
        </authorList>
    </citation>
    <scope>NUCLEOTIDE SEQUENCE [LARGE SCALE GENOMIC DNA]</scope>
    <source>
        <strain evidence="4">ATCC 51144 / DSM 44229 / JCM 9112 / NBRC 15066 / NRRL 15764</strain>
    </source>
</reference>
<dbReference type="InterPro" id="IPR003346">
    <property type="entry name" value="Transposase_20"/>
</dbReference>
<dbReference type="STRING" id="1179773.BN6_20580"/>
<dbReference type="BioCyc" id="SESP1179773:BN6_RS10075-MONOMER"/>
<dbReference type="InterPro" id="IPR047650">
    <property type="entry name" value="Transpos_IS110"/>
</dbReference>
<feature type="domain" description="Transposase IS110-like N-terminal" evidence="1">
    <location>
        <begin position="9"/>
        <end position="163"/>
    </location>
</feature>
<dbReference type="HOGENOM" id="CLU_036902_2_6_11"/>
<dbReference type="Proteomes" id="UP000006281">
    <property type="component" value="Chromosome"/>
</dbReference>
<evidence type="ECO:0000313" key="3">
    <source>
        <dbReference type="EMBL" id="CCH29379.1"/>
    </source>
</evidence>
<dbReference type="NCBIfam" id="NF033542">
    <property type="entry name" value="transpos_IS110"/>
    <property type="match status" value="1"/>
</dbReference>
<accession>K0JX90</accession>
<name>K0JX90_SACES</name>
<gene>
    <name evidence="3" type="ordered locus">BN6_20580</name>
</gene>
<evidence type="ECO:0000259" key="1">
    <source>
        <dbReference type="Pfam" id="PF01548"/>
    </source>
</evidence>
<dbReference type="EMBL" id="HE804045">
    <property type="protein sequence ID" value="CCH29379.1"/>
    <property type="molecule type" value="Genomic_DNA"/>
</dbReference>
<dbReference type="Pfam" id="PF02371">
    <property type="entry name" value="Transposase_20"/>
    <property type="match status" value="1"/>
</dbReference>
<feature type="domain" description="Transposase IS116/IS110/IS902 C-terminal" evidence="2">
    <location>
        <begin position="271"/>
        <end position="357"/>
    </location>
</feature>
<dbReference type="PANTHER" id="PTHR33055">
    <property type="entry name" value="TRANSPOSASE FOR INSERTION SEQUENCE ELEMENT IS1111A"/>
    <property type="match status" value="1"/>
</dbReference>
<dbReference type="PATRIC" id="fig|1179773.3.peg.2060"/>
<dbReference type="RefSeq" id="WP_015099492.1">
    <property type="nucleotide sequence ID" value="NC_019673.1"/>
</dbReference>
<dbReference type="eggNOG" id="COG3547">
    <property type="taxonomic scope" value="Bacteria"/>
</dbReference>
<dbReference type="GO" id="GO:0006313">
    <property type="term" value="P:DNA transposition"/>
    <property type="evidence" value="ECO:0007669"/>
    <property type="project" value="InterPro"/>
</dbReference>
<dbReference type="GO" id="GO:0004803">
    <property type="term" value="F:transposase activity"/>
    <property type="evidence" value="ECO:0007669"/>
    <property type="project" value="InterPro"/>
</dbReference>
<dbReference type="KEGG" id="sesp:BN6_20580"/>